<keyword evidence="4" id="KW-0812">Transmembrane</keyword>
<keyword evidence="6" id="KW-0378">Hydrolase</keyword>
<name>A0A517Q1X3_9PLAN</name>
<dbReference type="EMBL" id="CP037421">
    <property type="protein sequence ID" value="QDT25637.1"/>
    <property type="molecule type" value="Genomic_DNA"/>
</dbReference>
<keyword evidence="4" id="KW-1133">Transmembrane helix</keyword>
<organism evidence="6 7">
    <name type="scientific">Gimesia panareensis</name>
    <dbReference type="NCBI Taxonomy" id="2527978"/>
    <lineage>
        <taxon>Bacteria</taxon>
        <taxon>Pseudomonadati</taxon>
        <taxon>Planctomycetota</taxon>
        <taxon>Planctomycetia</taxon>
        <taxon>Planctomycetales</taxon>
        <taxon>Planctomycetaceae</taxon>
        <taxon>Gimesia</taxon>
    </lineage>
</organism>
<sequence>MQAPQNQHHPQTEYEQRLKSRAAAVQAFVNQSDRFSTWRGLVFLAAVGILLAATLGELLSPQWLFAPAVAFVILVILHARCIRRLKRARLAEAYYRTALDRLNDQWIGVRPAGEEYYDPQHMYAGDLDLLGRGSLFQLICAARTKLGEETLARWLLGPASTTVIRERQQSVEELRTELDFRETLELLEAETHSEIEQTHLADWVRQPLISIPAPLQWASMITGIFAALSVLSWLFSWTGIAPIVVAIIIQVCLLFFVGPQIRELLNQTDEVRDGLPVLSDVLSLIEQREFESSHLKTIIAALQTDGVPPSRSIAQLRRAIQGLNNCFRNQFSAPLAILLGIPFHYLSAIERWLKRVGPHCPEWLAAVGEFEALCSLAGYAYEHPEDPFPEIVEPEEGPCFEGTSLGHPLLPLQQVVRNDVTLNSEHRLLMISGSNMSGKSTLMRTVGTNFVLALAGAPVRAASLRVSPMQAGTAMRVQDSLQQGASLFYQSVARLSAVVHLADAPEPVLFLLDEILQGTNSHDRRIGAQSVIETLIERGGIGIVTTHDLALTEITGLFGDLARNVHFEDQLVDGKMTFDYRMRPGVVEHSNALELMKMMGIKLNEAEIDPKSAETNR</sequence>
<dbReference type="Pfam" id="PF00488">
    <property type="entry name" value="MutS_V"/>
    <property type="match status" value="1"/>
</dbReference>
<feature type="transmembrane region" description="Helical" evidence="4">
    <location>
        <begin position="38"/>
        <end position="56"/>
    </location>
</feature>
<dbReference type="InterPro" id="IPR000432">
    <property type="entry name" value="DNA_mismatch_repair_MutS_C"/>
</dbReference>
<gene>
    <name evidence="6" type="primary">mutS2</name>
    <name evidence="6" type="ORF">Enr10x_09340</name>
</gene>
<dbReference type="GO" id="GO:0004519">
    <property type="term" value="F:endonuclease activity"/>
    <property type="evidence" value="ECO:0007669"/>
    <property type="project" value="UniProtKB-KW"/>
</dbReference>
<protein>
    <submittedName>
        <fullName evidence="6">Endonuclease MutS2</fullName>
        <ecNumber evidence="6">3.1.-.-</ecNumber>
    </submittedName>
</protein>
<dbReference type="GO" id="GO:0005829">
    <property type="term" value="C:cytosol"/>
    <property type="evidence" value="ECO:0007669"/>
    <property type="project" value="TreeGrafter"/>
</dbReference>
<dbReference type="PANTHER" id="PTHR11361">
    <property type="entry name" value="DNA MISMATCH REPAIR PROTEIN MUTS FAMILY MEMBER"/>
    <property type="match status" value="1"/>
</dbReference>
<feature type="domain" description="DNA mismatch repair proteins mutS family" evidence="5">
    <location>
        <begin position="426"/>
        <end position="604"/>
    </location>
</feature>
<dbReference type="GO" id="GO:0006298">
    <property type="term" value="P:mismatch repair"/>
    <property type="evidence" value="ECO:0007669"/>
    <property type="project" value="InterPro"/>
</dbReference>
<reference evidence="6 7" key="1">
    <citation type="submission" date="2019-03" db="EMBL/GenBank/DDBJ databases">
        <title>Deep-cultivation of Planctomycetes and their phenomic and genomic characterization uncovers novel biology.</title>
        <authorList>
            <person name="Wiegand S."/>
            <person name="Jogler M."/>
            <person name="Boedeker C."/>
            <person name="Pinto D."/>
            <person name="Vollmers J."/>
            <person name="Rivas-Marin E."/>
            <person name="Kohn T."/>
            <person name="Peeters S.H."/>
            <person name="Heuer A."/>
            <person name="Rast P."/>
            <person name="Oberbeckmann S."/>
            <person name="Bunk B."/>
            <person name="Jeske O."/>
            <person name="Meyerdierks A."/>
            <person name="Storesund J.E."/>
            <person name="Kallscheuer N."/>
            <person name="Luecker S."/>
            <person name="Lage O.M."/>
            <person name="Pohl T."/>
            <person name="Merkel B.J."/>
            <person name="Hornburger P."/>
            <person name="Mueller R.-W."/>
            <person name="Bruemmer F."/>
            <person name="Labrenz M."/>
            <person name="Spormann A.M."/>
            <person name="Op den Camp H."/>
            <person name="Overmann J."/>
            <person name="Amann R."/>
            <person name="Jetten M.S.M."/>
            <person name="Mascher T."/>
            <person name="Medema M.H."/>
            <person name="Devos D.P."/>
            <person name="Kaster A.-K."/>
            <person name="Ovreas L."/>
            <person name="Rohde M."/>
            <person name="Galperin M.Y."/>
            <person name="Jogler C."/>
        </authorList>
    </citation>
    <scope>NUCLEOTIDE SEQUENCE [LARGE SCALE GENOMIC DNA]</scope>
    <source>
        <strain evidence="6 7">Enr10</strain>
    </source>
</reference>
<keyword evidence="2" id="KW-0067">ATP-binding</keyword>
<dbReference type="InterPro" id="IPR045076">
    <property type="entry name" value="MutS"/>
</dbReference>
<evidence type="ECO:0000256" key="2">
    <source>
        <dbReference type="ARBA" id="ARBA00022840"/>
    </source>
</evidence>
<dbReference type="GO" id="GO:0005524">
    <property type="term" value="F:ATP binding"/>
    <property type="evidence" value="ECO:0007669"/>
    <property type="project" value="UniProtKB-KW"/>
</dbReference>
<evidence type="ECO:0000256" key="1">
    <source>
        <dbReference type="ARBA" id="ARBA00022741"/>
    </source>
</evidence>
<evidence type="ECO:0000259" key="5">
    <source>
        <dbReference type="SMART" id="SM00534"/>
    </source>
</evidence>
<dbReference type="GO" id="GO:0030983">
    <property type="term" value="F:mismatched DNA binding"/>
    <property type="evidence" value="ECO:0007669"/>
    <property type="project" value="InterPro"/>
</dbReference>
<dbReference type="RefSeq" id="WP_145448272.1">
    <property type="nucleotide sequence ID" value="NZ_CP037421.1"/>
</dbReference>
<dbReference type="Proteomes" id="UP000315647">
    <property type="component" value="Chromosome"/>
</dbReference>
<keyword evidence="6" id="KW-0540">Nuclease</keyword>
<dbReference type="Gene3D" id="3.40.50.300">
    <property type="entry name" value="P-loop containing nucleotide triphosphate hydrolases"/>
    <property type="match status" value="1"/>
</dbReference>
<keyword evidence="3" id="KW-0238">DNA-binding</keyword>
<dbReference type="SMART" id="SM00534">
    <property type="entry name" value="MUTSac"/>
    <property type="match status" value="1"/>
</dbReference>
<feature type="transmembrane region" description="Helical" evidence="4">
    <location>
        <begin position="240"/>
        <end position="257"/>
    </location>
</feature>
<evidence type="ECO:0000313" key="6">
    <source>
        <dbReference type="EMBL" id="QDT25637.1"/>
    </source>
</evidence>
<accession>A0A517Q1X3</accession>
<keyword evidence="6" id="KW-0255">Endonuclease</keyword>
<evidence type="ECO:0000256" key="3">
    <source>
        <dbReference type="ARBA" id="ARBA00023125"/>
    </source>
</evidence>
<keyword evidence="7" id="KW-1185">Reference proteome</keyword>
<dbReference type="PANTHER" id="PTHR11361:SF99">
    <property type="entry name" value="DNA MISMATCH REPAIR PROTEIN"/>
    <property type="match status" value="1"/>
</dbReference>
<proteinExistence type="predicted"/>
<evidence type="ECO:0000313" key="7">
    <source>
        <dbReference type="Proteomes" id="UP000315647"/>
    </source>
</evidence>
<dbReference type="GO" id="GO:0140664">
    <property type="term" value="F:ATP-dependent DNA damage sensor activity"/>
    <property type="evidence" value="ECO:0007669"/>
    <property type="project" value="InterPro"/>
</dbReference>
<dbReference type="AlphaFoldDB" id="A0A517Q1X3"/>
<feature type="transmembrane region" description="Helical" evidence="4">
    <location>
        <begin position="62"/>
        <end position="79"/>
    </location>
</feature>
<feature type="transmembrane region" description="Helical" evidence="4">
    <location>
        <begin position="215"/>
        <end position="234"/>
    </location>
</feature>
<dbReference type="Gene3D" id="1.10.1420.10">
    <property type="match status" value="1"/>
</dbReference>
<evidence type="ECO:0000256" key="4">
    <source>
        <dbReference type="SAM" id="Phobius"/>
    </source>
</evidence>
<keyword evidence="4" id="KW-0472">Membrane</keyword>
<keyword evidence="1" id="KW-0547">Nucleotide-binding</keyword>
<dbReference type="GO" id="GO:0016787">
    <property type="term" value="F:hydrolase activity"/>
    <property type="evidence" value="ECO:0007669"/>
    <property type="project" value="UniProtKB-KW"/>
</dbReference>
<dbReference type="InterPro" id="IPR027417">
    <property type="entry name" value="P-loop_NTPase"/>
</dbReference>
<dbReference type="SUPFAM" id="SSF52540">
    <property type="entry name" value="P-loop containing nucleoside triphosphate hydrolases"/>
    <property type="match status" value="1"/>
</dbReference>
<dbReference type="InterPro" id="IPR036187">
    <property type="entry name" value="DNA_mismatch_repair_MutS_sf"/>
</dbReference>
<dbReference type="EC" id="3.1.-.-" evidence="6"/>
<dbReference type="SUPFAM" id="SSF48334">
    <property type="entry name" value="DNA repair protein MutS, domain III"/>
    <property type="match status" value="1"/>
</dbReference>